<dbReference type="STRING" id="1411141.GCA_001590885_02290"/>
<name>A0A240CDH3_SERFI</name>
<dbReference type="Gene3D" id="2.160.20.10">
    <property type="entry name" value="Single-stranded right-handed beta-helix, Pectin lyase-like"/>
    <property type="match status" value="1"/>
</dbReference>
<dbReference type="InterPro" id="IPR024973">
    <property type="entry name" value="ESPR"/>
</dbReference>
<keyword evidence="2" id="KW-0964">Secreted</keyword>
<dbReference type="Gene3D" id="2.160.20.110">
    <property type="match status" value="3"/>
</dbReference>
<dbReference type="GO" id="GO:0005576">
    <property type="term" value="C:extracellular region"/>
    <property type="evidence" value="ECO:0007669"/>
    <property type="project" value="UniProtKB-SubCell"/>
</dbReference>
<dbReference type="InterPro" id="IPR011050">
    <property type="entry name" value="Pectin_lyase_fold/virulence"/>
</dbReference>
<gene>
    <name evidence="5" type="primary">hxuA</name>
    <name evidence="5" type="ORF">SAMEA4384070_04321</name>
</gene>
<dbReference type="NCBIfam" id="TIGR01901">
    <property type="entry name" value="adhes_NPXG"/>
    <property type="match status" value="1"/>
</dbReference>
<keyword evidence="6" id="KW-1185">Reference proteome</keyword>
<dbReference type="Proteomes" id="UP000215134">
    <property type="component" value="Chromosome 1"/>
</dbReference>
<dbReference type="RefSeq" id="WP_095099402.1">
    <property type="nucleotide sequence ID" value="NZ_CAMIQD010000004.1"/>
</dbReference>
<accession>A0A240CDH3</accession>
<dbReference type="EMBL" id="LT906479">
    <property type="protein sequence ID" value="SNW05316.1"/>
    <property type="molecule type" value="Genomic_DNA"/>
</dbReference>
<dbReference type="PANTHER" id="PTHR12338:SF8">
    <property type="entry name" value="HEME_HEMOPEXIN-BINDING PROTEIN"/>
    <property type="match status" value="1"/>
</dbReference>
<protein>
    <submittedName>
        <fullName evidence="5">Heme:hemopexin utilization protein A</fullName>
    </submittedName>
</protein>
<dbReference type="SUPFAM" id="SSF51126">
    <property type="entry name" value="Pectin lyase-like"/>
    <property type="match status" value="1"/>
</dbReference>
<keyword evidence="3" id="KW-0732">Signal</keyword>
<dbReference type="AlphaFoldDB" id="A0A240CDH3"/>
<evidence type="ECO:0000256" key="1">
    <source>
        <dbReference type="ARBA" id="ARBA00004613"/>
    </source>
</evidence>
<sequence>MNKIYALVWNPAQECWNVVSEHCSRRGKGSAKRRLAVALSLLGLTALEPAHALPTGQNIVAGQGSITTNGQSMTVNQQSDKLITQWDAFNVGRDESLTFKQPGRGSVALNRVMGVNGSDIQGKIDANGKVFIVNPNGVIFGKTAQVNVGGLVASTRDISNADFLAGKNRFVGTSQAEVRNEGVLNAAQAGSIALLGAQVNNQGVILAQMGSIALGAGDDITLNFDGDNLLNLKIDGAAAKALVQNGGLLKADGGQVLMTARTAGDMLQTVVNNRGAIEATTLNNQAGRIVLDGGERGVVNVAGRLDASANAGDGGVIETRGARVAVQTATQITTRATAGKTGNWKLTATDVNVGDGATLKADTLSTALTNSNVELVSTQGDVAISAPVAWQSANKLSLTAERAGININAPLKATGAGAGLALNHKTGYTLNNAASVQLSGNGASFSLNGESYKVVQNLAQLLDINKDLNARYVLGNNINDRSRINAIGGNGAFSGTFEGLGNTLQGLTIGGNGPYVGLFGASTGKISNLNLDSITVITNGRSQFSGSLAGYNAGTIQNVKATNVNVSGSGDLGGLVGANMGTLSNVLVSGRVNGSNSRFVGGLVGVNFGNAGRIDNSQANVNVFSNVLDTDGNGGVGGLVGRNAAVIANSTSQGTVGASGNAVNIGGLAGLNTGRITHALSNAAVAGNRGSLTGGLVGLNQGDISNSAAVGYVTGNGSKAIGGLVGRNEGALRDVQANGDVLDTGSRNVGGLIGINETASELKNVQAKNAVTGGDNANVGGLVGLNKAGKIANASAGGKVSGGDNSLVGGLIGDNYGSLSNVSADTEVRAGKASRAGGLIGRNGAVVVSNADVRGSVVGAFSQALGGLIGENNGGTLDRVSADTRVAAGDDAMAGGLVGNHRGGRISNAKTAGSVSAAANSRVGGLVGNNEYGNISNSQSSARVKGGYNSDVGGLVGYNQGALSQVQASGDVEGGDVSRVGGLVGIHAYGASGDILQASASGNVTGKAGSNVGGIAGKNDGLIRHASASGKISSAEASMRGGLVGFNTGKIYDSSFSGSVMPKQFDGQWVGSLVGINAMGYLRNNSVSGVSASLPKAGLNFDGAIE</sequence>
<dbReference type="InterPro" id="IPR011493">
    <property type="entry name" value="GLUG"/>
</dbReference>
<evidence type="ECO:0000259" key="4">
    <source>
        <dbReference type="SMART" id="SM00912"/>
    </source>
</evidence>
<organism evidence="5 6">
    <name type="scientific">Serratia ficaria</name>
    <dbReference type="NCBI Taxonomy" id="61651"/>
    <lineage>
        <taxon>Bacteria</taxon>
        <taxon>Pseudomonadati</taxon>
        <taxon>Pseudomonadota</taxon>
        <taxon>Gammaproteobacteria</taxon>
        <taxon>Enterobacterales</taxon>
        <taxon>Yersiniaceae</taxon>
        <taxon>Serratia</taxon>
    </lineage>
</organism>
<dbReference type="KEGG" id="sfj:SAMEA4384070_4321"/>
<dbReference type="GeneID" id="75029440"/>
<evidence type="ECO:0000256" key="2">
    <source>
        <dbReference type="ARBA" id="ARBA00022525"/>
    </source>
</evidence>
<dbReference type="OrthoDB" id="218680at2"/>
<evidence type="ECO:0000313" key="6">
    <source>
        <dbReference type="Proteomes" id="UP000215134"/>
    </source>
</evidence>
<dbReference type="PANTHER" id="PTHR12338">
    <property type="entry name" value="AUTOTRANSPORTER"/>
    <property type="match status" value="1"/>
</dbReference>
<dbReference type="InterPro" id="IPR050909">
    <property type="entry name" value="Bact_Autotransporter_VF"/>
</dbReference>
<reference evidence="5 6" key="1">
    <citation type="submission" date="2017-06" db="EMBL/GenBank/DDBJ databases">
        <authorList>
            <consortium name="Pathogen Informatics"/>
        </authorList>
    </citation>
    <scope>NUCLEOTIDE SEQUENCE [LARGE SCALE GENOMIC DNA]</scope>
    <source>
        <strain evidence="5 6">NCTC12148</strain>
    </source>
</reference>
<evidence type="ECO:0000313" key="5">
    <source>
        <dbReference type="EMBL" id="SNW05316.1"/>
    </source>
</evidence>
<dbReference type="Pfam" id="PF07581">
    <property type="entry name" value="Glug"/>
    <property type="match status" value="1"/>
</dbReference>
<dbReference type="Pfam" id="PF05860">
    <property type="entry name" value="TPS"/>
    <property type="match status" value="1"/>
</dbReference>
<proteinExistence type="predicted"/>
<dbReference type="Pfam" id="PF13018">
    <property type="entry name" value="ESPR"/>
    <property type="match status" value="1"/>
</dbReference>
<evidence type="ECO:0000256" key="3">
    <source>
        <dbReference type="ARBA" id="ARBA00022729"/>
    </source>
</evidence>
<dbReference type="InterPro" id="IPR012334">
    <property type="entry name" value="Pectin_lyas_fold"/>
</dbReference>
<dbReference type="SMART" id="SM00912">
    <property type="entry name" value="Haemagg_act"/>
    <property type="match status" value="1"/>
</dbReference>
<feature type="domain" description="Filamentous haemagglutinin FhaB/tRNA nuclease CdiA-like TPS" evidence="4">
    <location>
        <begin position="50"/>
        <end position="162"/>
    </location>
</feature>
<comment type="subcellular location">
    <subcellularLocation>
        <location evidence="1">Secreted</location>
    </subcellularLocation>
</comment>
<dbReference type="InterPro" id="IPR008638">
    <property type="entry name" value="FhaB/CdiA-like_TPS"/>
</dbReference>